<comment type="caution">
    <text evidence="1">The sequence shown here is derived from an EMBL/GenBank/DDBJ whole genome shotgun (WGS) entry which is preliminary data.</text>
</comment>
<dbReference type="AlphaFoldDB" id="J3JH02"/>
<dbReference type="EMBL" id="ALJD01000003">
    <property type="protein sequence ID" value="EJN60569.1"/>
    <property type="molecule type" value="Genomic_DNA"/>
</dbReference>
<organism evidence="1 2">
    <name type="scientific">Halogranum salarium B-1</name>
    <dbReference type="NCBI Taxonomy" id="1210908"/>
    <lineage>
        <taxon>Archaea</taxon>
        <taxon>Methanobacteriati</taxon>
        <taxon>Methanobacteriota</taxon>
        <taxon>Stenosarchaea group</taxon>
        <taxon>Halobacteria</taxon>
        <taxon>Halobacteriales</taxon>
        <taxon>Haloferacaceae</taxon>
    </lineage>
</organism>
<dbReference type="Proteomes" id="UP000007813">
    <property type="component" value="Unassembled WGS sequence"/>
</dbReference>
<evidence type="ECO:0000313" key="1">
    <source>
        <dbReference type="EMBL" id="EJN60569.1"/>
    </source>
</evidence>
<reference evidence="1 2" key="1">
    <citation type="journal article" date="2012" name="J. Bacteriol.">
        <title>Draft Genome Sequence of the Extremely Halophilic Archaeon Halogranum salarium B-1T.</title>
        <authorList>
            <person name="Kim K.K."/>
            <person name="Lee K.C."/>
            <person name="Lee J.S."/>
        </authorList>
    </citation>
    <scope>NUCLEOTIDE SEQUENCE [LARGE SCALE GENOMIC DNA]</scope>
    <source>
        <strain evidence="1 2">B-1</strain>
    </source>
</reference>
<name>J3JH02_9EURY</name>
<gene>
    <name evidence="1" type="ORF">HSB1_11720</name>
</gene>
<dbReference type="RefSeq" id="WP_009366287.1">
    <property type="nucleotide sequence ID" value="NZ_ALJD01000003.1"/>
</dbReference>
<evidence type="ECO:0000313" key="2">
    <source>
        <dbReference type="Proteomes" id="UP000007813"/>
    </source>
</evidence>
<accession>J3JH02</accession>
<proteinExistence type="predicted"/>
<protein>
    <submittedName>
        <fullName evidence="1">Uncharacterized protein</fullName>
    </submittedName>
</protein>
<sequence>MSSIFSRLFRVIRIADDIRSIVRAFKLLSKAIRKLGRPSF</sequence>